<keyword evidence="2" id="KW-1185">Reference proteome</keyword>
<dbReference type="Proteomes" id="UP001317259">
    <property type="component" value="Unassembled WGS sequence"/>
</dbReference>
<sequence>MLFQEINRLITYDERQRMIPRDRDRLAALLAAARAQAPADHATLRALGVGMLVLGEHEAAIDHLVRAHALADTTRRRIATTLNLADAHRYAGDPATAEPLCRAMLTLARAEAPELVSFTLQHLGKTLTDLNRPGEAREALREALDLRLASGDPDLIAGTRAALRLLDHGP</sequence>
<reference evidence="1 2" key="1">
    <citation type="submission" date="2022-04" db="EMBL/GenBank/DDBJ databases">
        <title>Genome draft of Actinomadura sp. ATCC 31491.</title>
        <authorList>
            <person name="Shi X."/>
            <person name="Du Y."/>
        </authorList>
    </citation>
    <scope>NUCLEOTIDE SEQUENCE [LARGE SCALE GENOMIC DNA]</scope>
    <source>
        <strain evidence="1 2">ATCC 31491</strain>
    </source>
</reference>
<protein>
    <submittedName>
        <fullName evidence="1">Tetratricopeptide repeat protein</fullName>
    </submittedName>
</protein>
<dbReference type="InterPro" id="IPR011990">
    <property type="entry name" value="TPR-like_helical_dom_sf"/>
</dbReference>
<dbReference type="RefSeq" id="WP_242374181.1">
    <property type="nucleotide sequence ID" value="NZ_JAKRKC020000001.1"/>
</dbReference>
<name>A0ABT0FQJ0_9ACTN</name>
<dbReference type="EMBL" id="JAKRKC020000001">
    <property type="protein sequence ID" value="MCK2214580.1"/>
    <property type="molecule type" value="Genomic_DNA"/>
</dbReference>
<proteinExistence type="predicted"/>
<dbReference type="Gene3D" id="1.25.40.10">
    <property type="entry name" value="Tetratricopeptide repeat domain"/>
    <property type="match status" value="1"/>
</dbReference>
<comment type="caution">
    <text evidence="1">The sequence shown here is derived from an EMBL/GenBank/DDBJ whole genome shotgun (WGS) entry which is preliminary data.</text>
</comment>
<gene>
    <name evidence="1" type="ORF">MF672_012375</name>
</gene>
<accession>A0ABT0FQJ0</accession>
<organism evidence="1 2">
    <name type="scientific">Actinomadura luzonensis</name>
    <dbReference type="NCBI Taxonomy" id="2805427"/>
    <lineage>
        <taxon>Bacteria</taxon>
        <taxon>Bacillati</taxon>
        <taxon>Actinomycetota</taxon>
        <taxon>Actinomycetes</taxon>
        <taxon>Streptosporangiales</taxon>
        <taxon>Thermomonosporaceae</taxon>
        <taxon>Actinomadura</taxon>
    </lineage>
</organism>
<evidence type="ECO:0000313" key="2">
    <source>
        <dbReference type="Proteomes" id="UP001317259"/>
    </source>
</evidence>
<dbReference type="Pfam" id="PF13424">
    <property type="entry name" value="TPR_12"/>
    <property type="match status" value="1"/>
</dbReference>
<evidence type="ECO:0000313" key="1">
    <source>
        <dbReference type="EMBL" id="MCK2214580.1"/>
    </source>
</evidence>
<dbReference type="SUPFAM" id="SSF48452">
    <property type="entry name" value="TPR-like"/>
    <property type="match status" value="1"/>
</dbReference>